<dbReference type="STRING" id="48709.A0A1D2MU16"/>
<dbReference type="InterPro" id="IPR002126">
    <property type="entry name" value="Cadherin-like_dom"/>
</dbReference>
<evidence type="ECO:0000256" key="5">
    <source>
        <dbReference type="PROSITE-ProRule" id="PRU00043"/>
    </source>
</evidence>
<keyword evidence="3 7" id="KW-1133">Transmembrane helix</keyword>
<dbReference type="EMBL" id="LJIJ01000534">
    <property type="protein sequence ID" value="ODM96506.1"/>
    <property type="molecule type" value="Genomic_DNA"/>
</dbReference>
<keyword evidence="7" id="KW-0472">Membrane</keyword>
<dbReference type="Proteomes" id="UP000094527">
    <property type="component" value="Unassembled WGS sequence"/>
</dbReference>
<dbReference type="PROSITE" id="PS50268">
    <property type="entry name" value="CADHERIN_2"/>
    <property type="match status" value="2"/>
</dbReference>
<dbReference type="AlphaFoldDB" id="A0A1D2MU16"/>
<keyword evidence="11" id="KW-1185">Reference proteome</keyword>
<accession>A0A1D2MU16</accession>
<dbReference type="Gene3D" id="2.60.40.60">
    <property type="entry name" value="Cadherins"/>
    <property type="match status" value="3"/>
</dbReference>
<feature type="domain" description="Cadherin" evidence="9">
    <location>
        <begin position="216"/>
        <end position="297"/>
    </location>
</feature>
<dbReference type="InterPro" id="IPR050174">
    <property type="entry name" value="Protocadherin/Cadherin-CA"/>
</dbReference>
<feature type="compositionally biased region" description="Basic residues" evidence="6">
    <location>
        <begin position="196"/>
        <end position="212"/>
    </location>
</feature>
<feature type="region of interest" description="Disordered" evidence="6">
    <location>
        <begin position="193"/>
        <end position="240"/>
    </location>
</feature>
<feature type="transmembrane region" description="Helical" evidence="7">
    <location>
        <begin position="297"/>
        <end position="317"/>
    </location>
</feature>
<proteinExistence type="predicted"/>
<dbReference type="InterPro" id="IPR015919">
    <property type="entry name" value="Cadherin-like_sf"/>
</dbReference>
<evidence type="ECO:0000256" key="8">
    <source>
        <dbReference type="SAM" id="SignalP"/>
    </source>
</evidence>
<reference evidence="10 11" key="1">
    <citation type="journal article" date="2016" name="Genome Biol. Evol.">
        <title>Gene Family Evolution Reflects Adaptation to Soil Environmental Stressors in the Genome of the Collembolan Orchesella cincta.</title>
        <authorList>
            <person name="Faddeeva-Vakhrusheva A."/>
            <person name="Derks M.F."/>
            <person name="Anvar S.Y."/>
            <person name="Agamennone V."/>
            <person name="Suring W."/>
            <person name="Smit S."/>
            <person name="van Straalen N.M."/>
            <person name="Roelofs D."/>
        </authorList>
    </citation>
    <scope>NUCLEOTIDE SEQUENCE [LARGE SCALE GENOMIC DNA]</scope>
    <source>
        <tissue evidence="10">Mixed pool</tissue>
    </source>
</reference>
<feature type="signal peptide" evidence="8">
    <location>
        <begin position="1"/>
        <end position="15"/>
    </location>
</feature>
<evidence type="ECO:0000256" key="3">
    <source>
        <dbReference type="ARBA" id="ARBA00022989"/>
    </source>
</evidence>
<keyword evidence="5" id="KW-0106">Calcium</keyword>
<feature type="chain" id="PRO_5012272267" evidence="8">
    <location>
        <begin position="16"/>
        <end position="326"/>
    </location>
</feature>
<evidence type="ECO:0000313" key="11">
    <source>
        <dbReference type="Proteomes" id="UP000094527"/>
    </source>
</evidence>
<name>A0A1D2MU16_ORCCI</name>
<keyword evidence="2 7" id="KW-0812">Transmembrane</keyword>
<comment type="subcellular location">
    <subcellularLocation>
        <location evidence="1">Membrane</location>
        <topology evidence="1">Single-pass membrane protein</topology>
    </subcellularLocation>
</comment>
<dbReference type="PRINTS" id="PR00205">
    <property type="entry name" value="CADHERIN"/>
</dbReference>
<comment type="caution">
    <text evidence="10">The sequence shown here is derived from an EMBL/GenBank/DDBJ whole genome shotgun (WGS) entry which is preliminary data.</text>
</comment>
<protein>
    <submittedName>
        <fullName evidence="10">Protocadherin Fat 2</fullName>
    </submittedName>
</protein>
<evidence type="ECO:0000259" key="9">
    <source>
        <dbReference type="PROSITE" id="PS50268"/>
    </source>
</evidence>
<gene>
    <name evidence="10" type="ORF">Ocin01_10174</name>
</gene>
<dbReference type="Pfam" id="PF00028">
    <property type="entry name" value="Cadherin"/>
    <property type="match status" value="1"/>
</dbReference>
<sequence>MLIAIILGVLYVNSPLDFESQTTYRLTVRATDLVTSSGSNTHVLIRLKDSNDCRPRFTQATYHIRLAEGYMPSQGGLLASLRASDNDTGINAILTYELIPDDAPVRISADGERISSRRISRHISTEDLELDIIGSGAANNNNNDDDVAKGLFIELGDQEGNDDEDDDVGENDDDYEDVTVAAGGEVDVGGNIIIGPKRKLSKGSRRKPASSRRLHDEAQTSPSDSTPIKDRMVNEDATSNQRGADVSRYFMVRPNDGSIVLKQMVDYERAHEFRFSVVVKDSGIPALSSTARVIVEVVAIAAFYFLHTSSTTIIIIMSCRATFWKV</sequence>
<dbReference type="GO" id="GO:0005509">
    <property type="term" value="F:calcium ion binding"/>
    <property type="evidence" value="ECO:0007669"/>
    <property type="project" value="UniProtKB-UniRule"/>
</dbReference>
<dbReference type="SUPFAM" id="SSF49313">
    <property type="entry name" value="Cadherin-like"/>
    <property type="match status" value="2"/>
</dbReference>
<dbReference type="GO" id="GO:0007156">
    <property type="term" value="P:homophilic cell adhesion via plasma membrane adhesion molecules"/>
    <property type="evidence" value="ECO:0007669"/>
    <property type="project" value="InterPro"/>
</dbReference>
<keyword evidence="8" id="KW-0732">Signal</keyword>
<dbReference type="PANTHER" id="PTHR24028:SF328">
    <property type="entry name" value="CADHERIN-3"/>
    <property type="match status" value="1"/>
</dbReference>
<organism evidence="10 11">
    <name type="scientific">Orchesella cincta</name>
    <name type="common">Springtail</name>
    <name type="synonym">Podura cincta</name>
    <dbReference type="NCBI Taxonomy" id="48709"/>
    <lineage>
        <taxon>Eukaryota</taxon>
        <taxon>Metazoa</taxon>
        <taxon>Ecdysozoa</taxon>
        <taxon>Arthropoda</taxon>
        <taxon>Hexapoda</taxon>
        <taxon>Collembola</taxon>
        <taxon>Entomobryomorpha</taxon>
        <taxon>Entomobryoidea</taxon>
        <taxon>Orchesellidae</taxon>
        <taxon>Orchesellinae</taxon>
        <taxon>Orchesella</taxon>
    </lineage>
</organism>
<dbReference type="OrthoDB" id="8188793at2759"/>
<feature type="domain" description="Cadherin" evidence="9">
    <location>
        <begin position="8"/>
        <end position="57"/>
    </location>
</feature>
<keyword evidence="4" id="KW-0325">Glycoprotein</keyword>
<dbReference type="PANTHER" id="PTHR24028">
    <property type="entry name" value="CADHERIN-87A"/>
    <property type="match status" value="1"/>
</dbReference>
<evidence type="ECO:0000256" key="7">
    <source>
        <dbReference type="SAM" id="Phobius"/>
    </source>
</evidence>
<evidence type="ECO:0000256" key="2">
    <source>
        <dbReference type="ARBA" id="ARBA00022692"/>
    </source>
</evidence>
<evidence type="ECO:0000313" key="10">
    <source>
        <dbReference type="EMBL" id="ODM96506.1"/>
    </source>
</evidence>
<evidence type="ECO:0000256" key="6">
    <source>
        <dbReference type="SAM" id="MobiDB-lite"/>
    </source>
</evidence>
<evidence type="ECO:0000256" key="4">
    <source>
        <dbReference type="ARBA" id="ARBA00023180"/>
    </source>
</evidence>
<dbReference type="CDD" id="cd11304">
    <property type="entry name" value="Cadherin_repeat"/>
    <property type="match status" value="3"/>
</dbReference>
<evidence type="ECO:0000256" key="1">
    <source>
        <dbReference type="ARBA" id="ARBA00004167"/>
    </source>
</evidence>
<dbReference type="GO" id="GO:0005886">
    <property type="term" value="C:plasma membrane"/>
    <property type="evidence" value="ECO:0007669"/>
    <property type="project" value="TreeGrafter"/>
</dbReference>